<organism evidence="2 3">
    <name type="scientific">Steroidobacter gossypii</name>
    <dbReference type="NCBI Taxonomy" id="2805490"/>
    <lineage>
        <taxon>Bacteria</taxon>
        <taxon>Pseudomonadati</taxon>
        <taxon>Pseudomonadota</taxon>
        <taxon>Gammaproteobacteria</taxon>
        <taxon>Steroidobacterales</taxon>
        <taxon>Steroidobacteraceae</taxon>
        <taxon>Steroidobacter</taxon>
    </lineage>
</organism>
<reference evidence="2 3" key="1">
    <citation type="journal article" date="2021" name="Int. J. Syst. Evol. Microbiol.">
        <title>Steroidobacter gossypii sp. nov., isolated from soil of cotton cropping field.</title>
        <authorList>
            <person name="Huang R."/>
            <person name="Yang S."/>
            <person name="Zhen C."/>
            <person name="Liu W."/>
        </authorList>
    </citation>
    <scope>NUCLEOTIDE SEQUENCE [LARGE SCALE GENOMIC DNA]</scope>
    <source>
        <strain evidence="2 3">S1-65</strain>
    </source>
</reference>
<comment type="caution">
    <text evidence="2">The sequence shown here is derived from an EMBL/GenBank/DDBJ whole genome shotgun (WGS) entry which is preliminary data.</text>
</comment>
<name>A0ABS1X145_9GAMM</name>
<accession>A0ABS1X145</accession>
<dbReference type="Proteomes" id="UP000661077">
    <property type="component" value="Unassembled WGS sequence"/>
</dbReference>
<evidence type="ECO:0000313" key="2">
    <source>
        <dbReference type="EMBL" id="MBM0106938.1"/>
    </source>
</evidence>
<keyword evidence="1" id="KW-0732">Signal</keyword>
<sequence length="174" mass="18165">MKMHVVPGFAAVMLASLAVSACSADERGTHSLGLEVKVTDQAEVADVGLPEYPGATPYKEPGETSSGANIGLSAGSFGFKVAALELSSSDRPEQVAAFYRKALAKYGPVLDCSTGSPRSKRTGVLTCDADDPNSHEIVYKAGTDDNQRIVAIDPLGNGTRISLVHVDTRGASKR</sequence>
<keyword evidence="3" id="KW-1185">Reference proteome</keyword>
<proteinExistence type="predicted"/>
<feature type="chain" id="PRO_5046030910" evidence="1">
    <location>
        <begin position="22"/>
        <end position="174"/>
    </location>
</feature>
<dbReference type="EMBL" id="JAEVLS010000004">
    <property type="protein sequence ID" value="MBM0106938.1"/>
    <property type="molecule type" value="Genomic_DNA"/>
</dbReference>
<gene>
    <name evidence="2" type="ORF">JM946_19555</name>
</gene>
<dbReference type="RefSeq" id="WP_203169050.1">
    <property type="nucleotide sequence ID" value="NZ_JAEVLS010000004.1"/>
</dbReference>
<feature type="signal peptide" evidence="1">
    <location>
        <begin position="1"/>
        <end position="21"/>
    </location>
</feature>
<evidence type="ECO:0000313" key="3">
    <source>
        <dbReference type="Proteomes" id="UP000661077"/>
    </source>
</evidence>
<protein>
    <submittedName>
        <fullName evidence="2">Uncharacterized protein</fullName>
    </submittedName>
</protein>
<dbReference type="PROSITE" id="PS51257">
    <property type="entry name" value="PROKAR_LIPOPROTEIN"/>
    <property type="match status" value="1"/>
</dbReference>
<evidence type="ECO:0000256" key="1">
    <source>
        <dbReference type="SAM" id="SignalP"/>
    </source>
</evidence>